<dbReference type="AlphaFoldDB" id="A0A9J6F145"/>
<keyword evidence="2" id="KW-1185">Reference proteome</keyword>
<name>A0A9J6F145_RHIMP</name>
<dbReference type="EMBL" id="JABSTU010000001">
    <property type="protein sequence ID" value="KAH8040215.1"/>
    <property type="molecule type" value="Genomic_DNA"/>
</dbReference>
<evidence type="ECO:0000313" key="2">
    <source>
        <dbReference type="Proteomes" id="UP000821866"/>
    </source>
</evidence>
<sequence>MRELFSSSSEDEEATEENTYSAYVLSAEHAALCEAVTGRLHPSKAMETVKKLGWLAAQPEVRPGVVASFVRNVERDSLIRNALLYIARTKANPLLAFCRGEQSPPLITKLEALLLDGLSLKTNGWAALLSSLRARFKSQHESWKMLTKASYVRLTCALCRELKQENVALATVWNVLSSCHAPFLVASAVGAWPGLLSALPHGPVQKALGYILLRSTAHTLNVSLQAQAFKTLRELGPLQEFEGDERELFDELLVPLLSPHQSCTASVSSSAVIKPSQQMSHPLSQVRVNDALPQIAAAVRKLQAWHRAQRRRSRPRENSFARM</sequence>
<comment type="caution">
    <text evidence="1">The sequence shown here is derived from an EMBL/GenBank/DDBJ whole genome shotgun (WGS) entry which is preliminary data.</text>
</comment>
<protein>
    <submittedName>
        <fullName evidence="1">Uncharacterized protein</fullName>
    </submittedName>
</protein>
<gene>
    <name evidence="1" type="ORF">HPB51_009763</name>
</gene>
<accession>A0A9J6F145</accession>
<proteinExistence type="predicted"/>
<reference evidence="1" key="1">
    <citation type="journal article" date="2020" name="Cell">
        <title>Large-Scale Comparative Analyses of Tick Genomes Elucidate Their Genetic Diversity and Vector Capacities.</title>
        <authorList>
            <consortium name="Tick Genome and Microbiome Consortium (TIGMIC)"/>
            <person name="Jia N."/>
            <person name="Wang J."/>
            <person name="Shi W."/>
            <person name="Du L."/>
            <person name="Sun Y."/>
            <person name="Zhan W."/>
            <person name="Jiang J.F."/>
            <person name="Wang Q."/>
            <person name="Zhang B."/>
            <person name="Ji P."/>
            <person name="Bell-Sakyi L."/>
            <person name="Cui X.M."/>
            <person name="Yuan T.T."/>
            <person name="Jiang B.G."/>
            <person name="Yang W.F."/>
            <person name="Lam T.T."/>
            <person name="Chang Q.C."/>
            <person name="Ding S.J."/>
            <person name="Wang X.J."/>
            <person name="Zhu J.G."/>
            <person name="Ruan X.D."/>
            <person name="Zhao L."/>
            <person name="Wei J.T."/>
            <person name="Ye R.Z."/>
            <person name="Que T.C."/>
            <person name="Du C.H."/>
            <person name="Zhou Y.H."/>
            <person name="Cheng J.X."/>
            <person name="Dai P.F."/>
            <person name="Guo W.B."/>
            <person name="Han X.H."/>
            <person name="Huang E.J."/>
            <person name="Li L.F."/>
            <person name="Wei W."/>
            <person name="Gao Y.C."/>
            <person name="Liu J.Z."/>
            <person name="Shao H.Z."/>
            <person name="Wang X."/>
            <person name="Wang C.C."/>
            <person name="Yang T.C."/>
            <person name="Huo Q.B."/>
            <person name="Li W."/>
            <person name="Chen H.Y."/>
            <person name="Chen S.E."/>
            <person name="Zhou L.G."/>
            <person name="Ni X.B."/>
            <person name="Tian J.H."/>
            <person name="Sheng Y."/>
            <person name="Liu T."/>
            <person name="Pan Y.S."/>
            <person name="Xia L.Y."/>
            <person name="Li J."/>
            <person name="Zhao F."/>
            <person name="Cao W.C."/>
        </authorList>
    </citation>
    <scope>NUCLEOTIDE SEQUENCE</scope>
    <source>
        <strain evidence="1">Rmic-2018</strain>
    </source>
</reference>
<reference evidence="1" key="2">
    <citation type="submission" date="2021-09" db="EMBL/GenBank/DDBJ databases">
        <authorList>
            <person name="Jia N."/>
            <person name="Wang J."/>
            <person name="Shi W."/>
            <person name="Du L."/>
            <person name="Sun Y."/>
            <person name="Zhan W."/>
            <person name="Jiang J."/>
            <person name="Wang Q."/>
            <person name="Zhang B."/>
            <person name="Ji P."/>
            <person name="Sakyi L.B."/>
            <person name="Cui X."/>
            <person name="Yuan T."/>
            <person name="Jiang B."/>
            <person name="Yang W."/>
            <person name="Lam T.T.-Y."/>
            <person name="Chang Q."/>
            <person name="Ding S."/>
            <person name="Wang X."/>
            <person name="Zhu J."/>
            <person name="Ruan X."/>
            <person name="Zhao L."/>
            <person name="Wei J."/>
            <person name="Que T."/>
            <person name="Du C."/>
            <person name="Cheng J."/>
            <person name="Dai P."/>
            <person name="Han X."/>
            <person name="Huang E."/>
            <person name="Gao Y."/>
            <person name="Liu J."/>
            <person name="Shao H."/>
            <person name="Ye R."/>
            <person name="Li L."/>
            <person name="Wei W."/>
            <person name="Wang X."/>
            <person name="Wang C."/>
            <person name="Huo Q."/>
            <person name="Li W."/>
            <person name="Guo W."/>
            <person name="Chen H."/>
            <person name="Chen S."/>
            <person name="Zhou L."/>
            <person name="Zhou L."/>
            <person name="Ni X."/>
            <person name="Tian J."/>
            <person name="Zhou Y."/>
            <person name="Sheng Y."/>
            <person name="Liu T."/>
            <person name="Pan Y."/>
            <person name="Xia L."/>
            <person name="Li J."/>
            <person name="Zhao F."/>
            <person name="Cao W."/>
        </authorList>
    </citation>
    <scope>NUCLEOTIDE SEQUENCE</scope>
    <source>
        <strain evidence="1">Rmic-2018</strain>
        <tissue evidence="1">Larvae</tissue>
    </source>
</reference>
<organism evidence="1 2">
    <name type="scientific">Rhipicephalus microplus</name>
    <name type="common">Cattle tick</name>
    <name type="synonym">Boophilus microplus</name>
    <dbReference type="NCBI Taxonomy" id="6941"/>
    <lineage>
        <taxon>Eukaryota</taxon>
        <taxon>Metazoa</taxon>
        <taxon>Ecdysozoa</taxon>
        <taxon>Arthropoda</taxon>
        <taxon>Chelicerata</taxon>
        <taxon>Arachnida</taxon>
        <taxon>Acari</taxon>
        <taxon>Parasitiformes</taxon>
        <taxon>Ixodida</taxon>
        <taxon>Ixodoidea</taxon>
        <taxon>Ixodidae</taxon>
        <taxon>Rhipicephalinae</taxon>
        <taxon>Rhipicephalus</taxon>
        <taxon>Boophilus</taxon>
    </lineage>
</organism>
<evidence type="ECO:0000313" key="1">
    <source>
        <dbReference type="EMBL" id="KAH8040215.1"/>
    </source>
</evidence>
<dbReference type="Proteomes" id="UP000821866">
    <property type="component" value="Chromosome 1"/>
</dbReference>
<dbReference type="VEuPathDB" id="VectorBase:LOC119185037"/>